<proteinExistence type="predicted"/>
<dbReference type="EMBL" id="LAZR01003826">
    <property type="protein sequence ID" value="KKN14351.1"/>
    <property type="molecule type" value="Genomic_DNA"/>
</dbReference>
<gene>
    <name evidence="1" type="ORF">LCGC14_0997100</name>
</gene>
<name>A0A0F9QMN4_9ZZZZ</name>
<sequence length="144" mass="16335">MPTGYPDYFGQPGFPKLGAAQELQDDDSVNGNTTKTMFSITGQGTIYGGYIWIDDADNTGMNDMIIFVDDARMFLADVFKQHSRALFKGVPLPIFMFYWDPDANKFGYGISPGITFTEKFRIDYINRDANEVEYFFHCAFALVQ</sequence>
<protein>
    <submittedName>
        <fullName evidence="1">Uncharacterized protein</fullName>
    </submittedName>
</protein>
<organism evidence="1">
    <name type="scientific">marine sediment metagenome</name>
    <dbReference type="NCBI Taxonomy" id="412755"/>
    <lineage>
        <taxon>unclassified sequences</taxon>
        <taxon>metagenomes</taxon>
        <taxon>ecological metagenomes</taxon>
    </lineage>
</organism>
<comment type="caution">
    <text evidence="1">The sequence shown here is derived from an EMBL/GenBank/DDBJ whole genome shotgun (WGS) entry which is preliminary data.</text>
</comment>
<evidence type="ECO:0000313" key="1">
    <source>
        <dbReference type="EMBL" id="KKN14351.1"/>
    </source>
</evidence>
<reference evidence="1" key="1">
    <citation type="journal article" date="2015" name="Nature">
        <title>Complex archaea that bridge the gap between prokaryotes and eukaryotes.</title>
        <authorList>
            <person name="Spang A."/>
            <person name="Saw J.H."/>
            <person name="Jorgensen S.L."/>
            <person name="Zaremba-Niedzwiedzka K."/>
            <person name="Martijn J."/>
            <person name="Lind A.E."/>
            <person name="van Eijk R."/>
            <person name="Schleper C."/>
            <person name="Guy L."/>
            <person name="Ettema T.J."/>
        </authorList>
    </citation>
    <scope>NUCLEOTIDE SEQUENCE</scope>
</reference>
<dbReference type="AlphaFoldDB" id="A0A0F9QMN4"/>
<accession>A0A0F9QMN4</accession>